<gene>
    <name evidence="1" type="ORF">NCTC10643_01212</name>
</gene>
<reference evidence="1" key="1">
    <citation type="submission" date="2018-12" db="EMBL/GenBank/DDBJ databases">
        <authorList>
            <consortium name="Pathogen Informatics"/>
        </authorList>
    </citation>
    <scope>NUCLEOTIDE SEQUENCE [LARGE SCALE GENOMIC DNA]</scope>
    <source>
        <strain evidence="1">NCTC10643</strain>
    </source>
</reference>
<dbReference type="RefSeq" id="WP_126301914.1">
    <property type="nucleotide sequence ID" value="NZ_LR134495.1"/>
</dbReference>
<dbReference type="AlphaFoldDB" id="A0A3S4XEK0"/>
<proteinExistence type="predicted"/>
<name>A0A3S4XEK0_MANHA</name>
<accession>A0A3S4XEK0</accession>
<organism evidence="1 2">
    <name type="scientific">Mannheimia haemolytica</name>
    <name type="common">Pasteurella haemolytica</name>
    <dbReference type="NCBI Taxonomy" id="75985"/>
    <lineage>
        <taxon>Bacteria</taxon>
        <taxon>Pseudomonadati</taxon>
        <taxon>Pseudomonadota</taxon>
        <taxon>Gammaproteobacteria</taxon>
        <taxon>Pasteurellales</taxon>
        <taxon>Pasteurellaceae</taxon>
        <taxon>Mannheimia</taxon>
    </lineage>
</organism>
<dbReference type="Proteomes" id="UP000271188">
    <property type="component" value="Chromosome"/>
</dbReference>
<evidence type="ECO:0000313" key="1">
    <source>
        <dbReference type="EMBL" id="VEI77106.1"/>
    </source>
</evidence>
<sequence length="243" mass="27901">MNKAECQKKVLKDHKKIGQTLIPPLMQLPNLQETSFREESLPSLIWISAIFLRCSDKEAVENIVHFITKCNEILNDEKKLALVFINNFNCLNNDQKEKIRVGIGDYMLNFLRKMLEHHHFLFSDYPLDFLFDNYDFQITKNDAVSLLKEDISALLDRYNMHATKVQTTAFYSMAVTGQIVFGPDIDMPNLNAILTAPESDESKRVGAFVRASLNGVNSFDSVSGKEDWAKLFWKQCFNMEACS</sequence>
<protein>
    <submittedName>
        <fullName evidence="1">Uncharacterized protein</fullName>
    </submittedName>
</protein>
<evidence type="ECO:0000313" key="2">
    <source>
        <dbReference type="Proteomes" id="UP000271188"/>
    </source>
</evidence>
<dbReference type="EMBL" id="LR134495">
    <property type="protein sequence ID" value="VEI77106.1"/>
    <property type="molecule type" value="Genomic_DNA"/>
</dbReference>